<protein>
    <recommendedName>
        <fullName evidence="3">Nucleoside 2-deoxyribosyltransferase</fullName>
    </recommendedName>
</protein>
<dbReference type="Proteomes" id="UP000003754">
    <property type="component" value="Segment"/>
</dbReference>
<sequence length="199" mass="22202">MSEFIGKTVRLRNGVVTGPIKTRDQYTCKTYPLTDGVYTWTAEGKNIIGGPDNEYDIVEILDEIGLTNGSTIFLTRGEEKINSVAPVELTATPSLGRIYLAGPMAGYPERNYPAFHNAARLLRSLGFEVYNPAEYEANERFKGKEDRSEFPLREAFTEYTNYILNRAEIIALLPGHERSVGASAELALARVVKLKEVHL</sequence>
<reference evidence="1 2" key="1">
    <citation type="submission" date="2011-12" db="EMBL/GenBank/DDBJ databases">
        <title>The genome sequence of the flagella-specific Agrobacterium bacteriophage 7-7-1.</title>
        <authorList>
            <person name="Schmitt R."/>
            <person name="Van den Bossche A."/>
            <person name="Lavigne R."/>
            <person name="Kropinski A.M."/>
        </authorList>
    </citation>
    <scope>NUCLEOTIDE SEQUENCE [LARGE SCALE GENOMIC DNA]</scope>
</reference>
<dbReference type="RefSeq" id="YP_007006489.1">
    <property type="nucleotide sequence ID" value="NC_019519.1"/>
</dbReference>
<organism evidence="1 2">
    <name type="scientific">Agrobacterium phage 7-7-1</name>
    <dbReference type="NCBI Taxonomy" id="1161931"/>
    <lineage>
        <taxon>Viruses</taxon>
        <taxon>Duplodnaviria</taxon>
        <taxon>Heunggongvirae</taxon>
        <taxon>Uroviricota</taxon>
        <taxon>Caudoviricetes</taxon>
        <taxon>Schmittlotzvirus</taxon>
        <taxon>Schmittlotzvirus sv771</taxon>
    </lineage>
</organism>
<evidence type="ECO:0000313" key="2">
    <source>
        <dbReference type="Proteomes" id="UP000003754"/>
    </source>
</evidence>
<dbReference type="SMR" id="J7FAE4"/>
<dbReference type="EMBL" id="JQ312117">
    <property type="protein sequence ID" value="AFH19731.1"/>
    <property type="molecule type" value="Genomic_DNA"/>
</dbReference>
<dbReference type="KEGG" id="vg:14011986"/>
<evidence type="ECO:0000313" key="1">
    <source>
        <dbReference type="EMBL" id="AFH19731.1"/>
    </source>
</evidence>
<name>J7FAE4_9CAUD</name>
<dbReference type="Gene3D" id="3.40.50.10400">
    <property type="entry name" value="Hypothetical protein PA1492"/>
    <property type="match status" value="1"/>
</dbReference>
<dbReference type="InterPro" id="IPR025518">
    <property type="entry name" value="DUF4406"/>
</dbReference>
<gene>
    <name evidence="1" type="ORF">7-7-1_00033</name>
</gene>
<dbReference type="SUPFAM" id="SSF52309">
    <property type="entry name" value="N-(deoxy)ribosyltransferase-like"/>
    <property type="match status" value="1"/>
</dbReference>
<dbReference type="Pfam" id="PF14359">
    <property type="entry name" value="DUF4406"/>
    <property type="match status" value="1"/>
</dbReference>
<evidence type="ECO:0008006" key="3">
    <source>
        <dbReference type="Google" id="ProtNLM"/>
    </source>
</evidence>
<keyword evidence="2" id="KW-1185">Reference proteome</keyword>
<accession>J7FAE4</accession>
<dbReference type="OrthoDB" id="16838at10239"/>
<proteinExistence type="predicted"/>
<dbReference type="GeneID" id="14011986"/>